<sequence>MFLLALDMLLPCRGKKNACFIRNGIRYVFDILLGDDKSQYLAVVVENEISAVKDPYMYIGRMYDLLRQSSSRPVLLGHPMFLITLIGPRLTIYGAFYDGSSTAVEPLFVQYLLRDPALIMARAFTKAFMPWLMQSWTSKVVLIALNRCQDLFQAVLLSIRNLSQPHLVPRDLVFDISDPFSDSPLPSSKRSIRMVRQF</sequence>
<dbReference type="Proteomes" id="UP000027222">
    <property type="component" value="Unassembled WGS sequence"/>
</dbReference>
<keyword evidence="2" id="KW-1185">Reference proteome</keyword>
<dbReference type="EMBL" id="KL142386">
    <property type="protein sequence ID" value="KDR73209.1"/>
    <property type="molecule type" value="Genomic_DNA"/>
</dbReference>
<reference evidence="2" key="1">
    <citation type="journal article" date="2014" name="Proc. Natl. Acad. Sci. U.S.A.">
        <title>Extensive sampling of basidiomycete genomes demonstrates inadequacy of the white-rot/brown-rot paradigm for wood decay fungi.</title>
        <authorList>
            <person name="Riley R."/>
            <person name="Salamov A.A."/>
            <person name="Brown D.W."/>
            <person name="Nagy L.G."/>
            <person name="Floudas D."/>
            <person name="Held B.W."/>
            <person name="Levasseur A."/>
            <person name="Lombard V."/>
            <person name="Morin E."/>
            <person name="Otillar R."/>
            <person name="Lindquist E.A."/>
            <person name="Sun H."/>
            <person name="LaButti K.M."/>
            <person name="Schmutz J."/>
            <person name="Jabbour D."/>
            <person name="Luo H."/>
            <person name="Baker S.E."/>
            <person name="Pisabarro A.G."/>
            <person name="Walton J.D."/>
            <person name="Blanchette R.A."/>
            <person name="Henrissat B."/>
            <person name="Martin F."/>
            <person name="Cullen D."/>
            <person name="Hibbett D.S."/>
            <person name="Grigoriev I.V."/>
        </authorList>
    </citation>
    <scope>NUCLEOTIDE SEQUENCE [LARGE SCALE GENOMIC DNA]</scope>
    <source>
        <strain evidence="2">CBS 339.88</strain>
    </source>
</reference>
<organism evidence="1 2">
    <name type="scientific">Galerina marginata (strain CBS 339.88)</name>
    <dbReference type="NCBI Taxonomy" id="685588"/>
    <lineage>
        <taxon>Eukaryota</taxon>
        <taxon>Fungi</taxon>
        <taxon>Dikarya</taxon>
        <taxon>Basidiomycota</taxon>
        <taxon>Agaricomycotina</taxon>
        <taxon>Agaricomycetes</taxon>
        <taxon>Agaricomycetidae</taxon>
        <taxon>Agaricales</taxon>
        <taxon>Agaricineae</taxon>
        <taxon>Strophariaceae</taxon>
        <taxon>Galerina</taxon>
    </lineage>
</organism>
<evidence type="ECO:0000313" key="1">
    <source>
        <dbReference type="EMBL" id="KDR73209.1"/>
    </source>
</evidence>
<name>A0A067SZU1_GALM3</name>
<gene>
    <name evidence="1" type="ORF">GALMADRAFT_724817</name>
</gene>
<evidence type="ECO:0000313" key="2">
    <source>
        <dbReference type="Proteomes" id="UP000027222"/>
    </source>
</evidence>
<protein>
    <submittedName>
        <fullName evidence="1">Uncharacterized protein</fullName>
    </submittedName>
</protein>
<proteinExistence type="predicted"/>
<dbReference type="AlphaFoldDB" id="A0A067SZU1"/>
<accession>A0A067SZU1</accession>
<dbReference type="HOGENOM" id="CLU_1378215_0_0_1"/>